<accession>A0A183LSL5</accession>
<evidence type="ECO:0000313" key="1">
    <source>
        <dbReference type="EMBL" id="VDO73061.1"/>
    </source>
</evidence>
<protein>
    <submittedName>
        <fullName evidence="1">Uncharacterized protein</fullName>
    </submittedName>
</protein>
<gene>
    <name evidence="1" type="ORF">SMRZ_LOCUS6790</name>
</gene>
<dbReference type="EMBL" id="UZAI01002600">
    <property type="protein sequence ID" value="VDO73061.1"/>
    <property type="molecule type" value="Genomic_DNA"/>
</dbReference>
<organism evidence="1 2">
    <name type="scientific">Schistosoma margrebowiei</name>
    <dbReference type="NCBI Taxonomy" id="48269"/>
    <lineage>
        <taxon>Eukaryota</taxon>
        <taxon>Metazoa</taxon>
        <taxon>Spiralia</taxon>
        <taxon>Lophotrochozoa</taxon>
        <taxon>Platyhelminthes</taxon>
        <taxon>Trematoda</taxon>
        <taxon>Digenea</taxon>
        <taxon>Strigeidida</taxon>
        <taxon>Schistosomatoidea</taxon>
        <taxon>Schistosomatidae</taxon>
        <taxon>Schistosoma</taxon>
    </lineage>
</organism>
<evidence type="ECO:0000313" key="2">
    <source>
        <dbReference type="Proteomes" id="UP000277204"/>
    </source>
</evidence>
<sequence length="42" mass="4805">MMMPFITQYINYRNVSCLPNGVINGHTILYAQITAKTHKLHA</sequence>
<reference evidence="1 2" key="1">
    <citation type="submission" date="2018-11" db="EMBL/GenBank/DDBJ databases">
        <authorList>
            <consortium name="Pathogen Informatics"/>
        </authorList>
    </citation>
    <scope>NUCLEOTIDE SEQUENCE [LARGE SCALE GENOMIC DNA]</scope>
    <source>
        <strain evidence="1 2">Zambia</strain>
    </source>
</reference>
<keyword evidence="2" id="KW-1185">Reference proteome</keyword>
<dbReference type="AlphaFoldDB" id="A0A183LSL5"/>
<dbReference type="Proteomes" id="UP000277204">
    <property type="component" value="Unassembled WGS sequence"/>
</dbReference>
<name>A0A183LSL5_9TREM</name>
<proteinExistence type="predicted"/>